<name>A0A3Q9KRT7_STRGD</name>
<feature type="region of interest" description="Disordered" evidence="1">
    <location>
        <begin position="100"/>
        <end position="130"/>
    </location>
</feature>
<reference evidence="3 5" key="1">
    <citation type="submission" date="2018-04" db="EMBL/GenBank/DDBJ databases">
        <title>Complete genome sequences of Streptomyces griseoviridis K61 and characterization of antagonistic properties of biological control agents.</title>
        <authorList>
            <person name="Mariita R.M."/>
            <person name="Sello J.K."/>
        </authorList>
    </citation>
    <scope>NUCLEOTIDE SEQUENCE [LARGE SCALE GENOMIC DNA]</scope>
    <source>
        <strain evidence="3 5">K61</strain>
    </source>
</reference>
<dbReference type="Proteomes" id="UP000271291">
    <property type="component" value="Chromosome"/>
</dbReference>
<organism evidence="2 4">
    <name type="scientific">Streptomyces griseoviridis</name>
    <dbReference type="NCBI Taxonomy" id="45398"/>
    <lineage>
        <taxon>Bacteria</taxon>
        <taxon>Bacillati</taxon>
        <taxon>Actinomycetota</taxon>
        <taxon>Actinomycetes</taxon>
        <taxon>Kitasatosporales</taxon>
        <taxon>Streptomycetaceae</taxon>
        <taxon>Streptomyces</taxon>
    </lineage>
</organism>
<evidence type="ECO:0000313" key="5">
    <source>
        <dbReference type="Proteomes" id="UP000501753"/>
    </source>
</evidence>
<dbReference type="RefSeq" id="WP_127177402.1">
    <property type="nucleotide sequence ID" value="NZ_CP029078.1"/>
</dbReference>
<dbReference type="AlphaFoldDB" id="A0A3Q9KRT7"/>
<accession>A0A3Q9KRT7</accession>
<sequence>MTNPPPLTSVQLADDIARQLSQLTQLLAQSPPHEAAQILGKVLDYDEGLLGRVTDLVATGSRFAQDNSQRGILHPEVWLALGRAANELDSVGEDLNEHTGTIKQLTTPTTPSTSPTARPAGSAMVVRRHR</sequence>
<evidence type="ECO:0000313" key="2">
    <source>
        <dbReference type="EMBL" id="AZS84501.1"/>
    </source>
</evidence>
<keyword evidence="5" id="KW-1185">Reference proteome</keyword>
<dbReference type="EMBL" id="CP034687">
    <property type="protein sequence ID" value="AZS84501.1"/>
    <property type="molecule type" value="Genomic_DNA"/>
</dbReference>
<reference evidence="2 4" key="2">
    <citation type="submission" date="2018-12" db="EMBL/GenBank/DDBJ databases">
        <title>Streptomyces griseoviridis F1-27 complete genome.</title>
        <authorList>
            <person name="Mariita R.M."/>
            <person name="Sello J.K."/>
        </authorList>
    </citation>
    <scope>NUCLEOTIDE SEQUENCE [LARGE SCALE GENOMIC DNA]</scope>
    <source>
        <strain evidence="2 4">F1-27</strain>
    </source>
</reference>
<feature type="compositionally biased region" description="Low complexity" evidence="1">
    <location>
        <begin position="106"/>
        <end position="116"/>
    </location>
</feature>
<dbReference type="KEGG" id="sgd:ELQ87_09550"/>
<evidence type="ECO:0000313" key="3">
    <source>
        <dbReference type="EMBL" id="QCN88642.1"/>
    </source>
</evidence>
<gene>
    <name evidence="3" type="ORF">DDJ31_29765</name>
    <name evidence="2" type="ORF">ELQ87_09550</name>
</gene>
<dbReference type="OrthoDB" id="4297782at2"/>
<dbReference type="EMBL" id="CP029078">
    <property type="protein sequence ID" value="QCN88642.1"/>
    <property type="molecule type" value="Genomic_DNA"/>
</dbReference>
<protein>
    <submittedName>
        <fullName evidence="2">Uncharacterized protein</fullName>
    </submittedName>
</protein>
<proteinExistence type="predicted"/>
<evidence type="ECO:0000313" key="4">
    <source>
        <dbReference type="Proteomes" id="UP000271291"/>
    </source>
</evidence>
<evidence type="ECO:0000256" key="1">
    <source>
        <dbReference type="SAM" id="MobiDB-lite"/>
    </source>
</evidence>
<dbReference type="Proteomes" id="UP000501753">
    <property type="component" value="Chromosome"/>
</dbReference>